<keyword evidence="5" id="KW-1185">Reference proteome</keyword>
<feature type="region of interest" description="Disordered" evidence="1">
    <location>
        <begin position="688"/>
        <end position="834"/>
    </location>
</feature>
<dbReference type="PANTHER" id="PTHR43308">
    <property type="entry name" value="OUTER MEMBRANE PROTEIN ALPHA-RELATED"/>
    <property type="match status" value="1"/>
</dbReference>
<feature type="domain" description="SLH" evidence="3">
    <location>
        <begin position="555"/>
        <end position="614"/>
    </location>
</feature>
<dbReference type="PANTHER" id="PTHR43308:SF5">
    <property type="entry name" value="S-LAYER PROTEIN _ PEPTIDOGLYCAN ENDO-BETA-N-ACETYLGLUCOSAMINIDASE"/>
    <property type="match status" value="1"/>
</dbReference>
<dbReference type="RefSeq" id="WP_226594274.1">
    <property type="nucleotide sequence ID" value="NZ_BLAY01000340.1"/>
</dbReference>
<feature type="domain" description="SLH" evidence="3">
    <location>
        <begin position="616"/>
        <end position="680"/>
    </location>
</feature>
<evidence type="ECO:0000313" key="5">
    <source>
        <dbReference type="Proteomes" id="UP001050975"/>
    </source>
</evidence>
<dbReference type="InterPro" id="IPR051465">
    <property type="entry name" value="Cell_Envelope_Struct_Comp"/>
</dbReference>
<feature type="compositionally biased region" description="Basic and acidic residues" evidence="1">
    <location>
        <begin position="693"/>
        <end position="708"/>
    </location>
</feature>
<evidence type="ECO:0000256" key="1">
    <source>
        <dbReference type="SAM" id="MobiDB-lite"/>
    </source>
</evidence>
<feature type="signal peptide" evidence="2">
    <location>
        <begin position="1"/>
        <end position="31"/>
    </location>
</feature>
<gene>
    <name evidence="4" type="ORF">MiSe_92030</name>
</gene>
<comment type="caution">
    <text evidence="4">The sequence shown here is derived from an EMBL/GenBank/DDBJ whole genome shotgun (WGS) entry which is preliminary data.</text>
</comment>
<feature type="compositionally biased region" description="Polar residues" evidence="1">
    <location>
        <begin position="74"/>
        <end position="90"/>
    </location>
</feature>
<dbReference type="AlphaFoldDB" id="A0AAV3XRB2"/>
<accession>A0AAV3XRB2</accession>
<feature type="chain" id="PRO_5043618461" evidence="2">
    <location>
        <begin position="32"/>
        <end position="834"/>
    </location>
</feature>
<feature type="compositionally biased region" description="Low complexity" evidence="1">
    <location>
        <begin position="715"/>
        <end position="834"/>
    </location>
</feature>
<protein>
    <submittedName>
        <fullName evidence="4">S-layer domain-containing protein</fullName>
    </submittedName>
</protein>
<dbReference type="InterPro" id="IPR001119">
    <property type="entry name" value="SLH_dom"/>
</dbReference>
<proteinExistence type="predicted"/>
<dbReference type="PROSITE" id="PS51272">
    <property type="entry name" value="SLH"/>
    <property type="match status" value="3"/>
</dbReference>
<evidence type="ECO:0000256" key="2">
    <source>
        <dbReference type="SAM" id="SignalP"/>
    </source>
</evidence>
<sequence length="834" mass="91756">MNQGIFGVIGRVAFAALGVAIAAIAPTSASASTSQVEQKSRGAQEQVSPATIDTALATLPERTITQEPTRRSTRQNQPSRTPSRQNQPNRRPTEENKVQLPEPVTKAILENLAQQTGLETSDLRVVEVEQKTWSDGCLGLGNPGIACSQALVPGWQVTVASDRQRWIYRTNLSGSLVKLDAAATQQLADGATPPTAEQPNPRENPRTRNRRTSRPTPPATTATEPASEVTAPATPPPVAPNNRIQTPVVQTPAEGQESFSLAIRQPSGTLSEIIARVSLKVKRNDGYAPERFIGDYRYRLNQRATFRRGMNVGDRIVVRLYDLQNRLIGYSEFEVLLANAAVNLILGNRPTATRVVRTVYGIDINADGLIDPGTTTYDYFTQINGTNAGAEQVLFLANLQDVNLSWYQVPGLPVPPQSSVYPGTISSGASVVFGSDLPATLTAIPGRESRLINVEVGNGSVYDVSSVLASAPEPAQPAPTPAPTPEPVPEVEISFPDVPANYWARNFIGQLVGRGLLQGYPDGAFRPNDPVTRAELATIISKAFDRNKTREMATFRDLATNHWAYPAISDAYEMGFLGSPNSRSFNPDQNVSRLDVLVALARGLGLTPSGSPERILRVYRDAGTIAAEEQRAIAAATEKGLVVSYPNVRFLNPRRVATRAEVAALIYQALVSTGQANAIASPYVVKEGATASEPERPSRPRQNSERRTPIRRRTTTQPRRQTQPVQRFGTQQRRQTQPVQRTTTQPRRQTQPVQRTTTQPRRQTQPVQRFGTQQRRQTQPVQRTTTQPRRQTQPVQRFGTQQRRQTQPVQRTTTQPRRQTQPVQRTQPRRQTQS</sequence>
<feature type="domain" description="SLH" evidence="3">
    <location>
        <begin position="491"/>
        <end position="554"/>
    </location>
</feature>
<feature type="compositionally biased region" description="Low complexity" evidence="1">
    <location>
        <begin position="219"/>
        <end position="232"/>
    </location>
</feature>
<feature type="region of interest" description="Disordered" evidence="1">
    <location>
        <begin position="186"/>
        <end position="244"/>
    </location>
</feature>
<dbReference type="EMBL" id="BLAY01000340">
    <property type="protein sequence ID" value="GET44376.1"/>
    <property type="molecule type" value="Genomic_DNA"/>
</dbReference>
<dbReference type="Pfam" id="PF00395">
    <property type="entry name" value="SLH"/>
    <property type="match status" value="3"/>
</dbReference>
<reference evidence="4" key="1">
    <citation type="submission" date="2019-10" db="EMBL/GenBank/DDBJ databases">
        <title>Draft genome sequece of Microseira wollei NIES-4236.</title>
        <authorList>
            <person name="Yamaguchi H."/>
            <person name="Suzuki S."/>
            <person name="Kawachi M."/>
        </authorList>
    </citation>
    <scope>NUCLEOTIDE SEQUENCE</scope>
    <source>
        <strain evidence="4">NIES-4236</strain>
    </source>
</reference>
<feature type="compositionally biased region" description="Polar residues" evidence="1">
    <location>
        <begin position="35"/>
        <end position="51"/>
    </location>
</feature>
<evidence type="ECO:0000313" key="4">
    <source>
        <dbReference type="EMBL" id="GET44376.1"/>
    </source>
</evidence>
<name>A0AAV3XRB2_9CYAN</name>
<evidence type="ECO:0000259" key="3">
    <source>
        <dbReference type="PROSITE" id="PS51272"/>
    </source>
</evidence>
<keyword evidence="2" id="KW-0732">Signal</keyword>
<organism evidence="4 5">
    <name type="scientific">Microseira wollei NIES-4236</name>
    <dbReference type="NCBI Taxonomy" id="2530354"/>
    <lineage>
        <taxon>Bacteria</taxon>
        <taxon>Bacillati</taxon>
        <taxon>Cyanobacteriota</taxon>
        <taxon>Cyanophyceae</taxon>
        <taxon>Oscillatoriophycideae</taxon>
        <taxon>Aerosakkonematales</taxon>
        <taxon>Aerosakkonemataceae</taxon>
        <taxon>Microseira</taxon>
    </lineage>
</organism>
<feature type="region of interest" description="Disordered" evidence="1">
    <location>
        <begin position="27"/>
        <end position="101"/>
    </location>
</feature>
<dbReference type="Proteomes" id="UP001050975">
    <property type="component" value="Unassembled WGS sequence"/>
</dbReference>